<geneLocation type="plasmid" evidence="2">
    <name>pkjk172</name>
</geneLocation>
<reference evidence="1 2" key="1">
    <citation type="submission" date="2018-03" db="EMBL/GenBank/DDBJ databases">
        <title>Complete genome sequence of Thauera aromatica, a model organism for studying aromatic compound degradation under denitrifying conditions.</title>
        <authorList>
            <person name="Lo H.-Y."/>
            <person name="Goris T."/>
            <person name="Boll M."/>
            <person name="Mueller J.A."/>
        </authorList>
    </citation>
    <scope>NUCLEOTIDE SEQUENCE [LARGE SCALE GENOMIC DNA]</scope>
    <source>
        <strain evidence="1 2">K172</strain>
        <plasmid evidence="2">pkjk172</plasmid>
    </source>
</reference>
<accession>A0A2R4BSP8</accession>
<dbReference type="Pfam" id="PF10892">
    <property type="entry name" value="DUF2688"/>
    <property type="match status" value="1"/>
</dbReference>
<keyword evidence="1" id="KW-0614">Plasmid</keyword>
<name>A0A2R4BSP8_THAAR</name>
<dbReference type="AlphaFoldDB" id="A0A2R4BSP8"/>
<keyword evidence="2" id="KW-1185">Reference proteome</keyword>
<dbReference type="EMBL" id="CP028340">
    <property type="protein sequence ID" value="AVR90347.1"/>
    <property type="molecule type" value="Genomic_DNA"/>
</dbReference>
<evidence type="ECO:0000313" key="2">
    <source>
        <dbReference type="Proteomes" id="UP000241885"/>
    </source>
</evidence>
<sequence length="72" mass="8002">MHKGKIEIQIVEVPCRRCGKNIRQLSHSLFGANELRDKLGGICGECITPEEDRQITEAMLGAVAELETATRH</sequence>
<dbReference type="OrthoDB" id="8910231at2"/>
<proteinExistence type="predicted"/>
<evidence type="ECO:0000313" key="1">
    <source>
        <dbReference type="EMBL" id="AVR90347.1"/>
    </source>
</evidence>
<dbReference type="RefSeq" id="WP_011600651.1">
    <property type="nucleotide sequence ID" value="NZ_CP028340.1"/>
</dbReference>
<dbReference type="Proteomes" id="UP000241885">
    <property type="component" value="Plasmid pKJK172"/>
</dbReference>
<dbReference type="KEGG" id="tak:Tharo_3466"/>
<protein>
    <submittedName>
        <fullName evidence="1">KleB protein</fullName>
    </submittedName>
</protein>
<dbReference type="InterPro" id="IPR024392">
    <property type="entry name" value="DUF2688"/>
</dbReference>
<organism evidence="1 2">
    <name type="scientific">Thauera aromatica K172</name>
    <dbReference type="NCBI Taxonomy" id="44139"/>
    <lineage>
        <taxon>Bacteria</taxon>
        <taxon>Pseudomonadati</taxon>
        <taxon>Pseudomonadota</taxon>
        <taxon>Betaproteobacteria</taxon>
        <taxon>Rhodocyclales</taxon>
        <taxon>Zoogloeaceae</taxon>
        <taxon>Thauera</taxon>
    </lineage>
</organism>
<gene>
    <name evidence="1" type="ORF">Tharo_3466</name>
</gene>